<dbReference type="RefSeq" id="WP_406787207.1">
    <property type="nucleotide sequence ID" value="NZ_JBJIAA010000006.1"/>
</dbReference>
<dbReference type="Gene3D" id="1.10.260.40">
    <property type="entry name" value="lambda repressor-like DNA-binding domains"/>
    <property type="match status" value="1"/>
</dbReference>
<evidence type="ECO:0000259" key="1">
    <source>
        <dbReference type="PROSITE" id="PS50943"/>
    </source>
</evidence>
<name>A0ABW8TDQ2_9CLOT</name>
<evidence type="ECO:0000313" key="2">
    <source>
        <dbReference type="EMBL" id="MFL0250542.1"/>
    </source>
</evidence>
<sequence length="71" mass="8036">MFSERLKSLRIEKDLLQKDISNILNISTSAYGFYEQNKNDEIISKVPKKFIDLAAGTDGNGNVQIKKIAYV</sequence>
<dbReference type="InterPro" id="IPR010982">
    <property type="entry name" value="Lambda_DNA-bd_dom_sf"/>
</dbReference>
<keyword evidence="3" id="KW-1185">Reference proteome</keyword>
<dbReference type="EMBL" id="JBJIAA010000006">
    <property type="protein sequence ID" value="MFL0250542.1"/>
    <property type="molecule type" value="Genomic_DNA"/>
</dbReference>
<feature type="domain" description="HTH cro/C1-type" evidence="1">
    <location>
        <begin position="6"/>
        <end position="39"/>
    </location>
</feature>
<dbReference type="SUPFAM" id="SSF47413">
    <property type="entry name" value="lambda repressor-like DNA-binding domains"/>
    <property type="match status" value="1"/>
</dbReference>
<comment type="caution">
    <text evidence="2">The sequence shown here is derived from an EMBL/GenBank/DDBJ whole genome shotgun (WGS) entry which is preliminary data.</text>
</comment>
<dbReference type="PROSITE" id="PS50943">
    <property type="entry name" value="HTH_CROC1"/>
    <property type="match status" value="1"/>
</dbReference>
<proteinExistence type="predicted"/>
<organism evidence="2 3">
    <name type="scientific">Clostridium neuense</name>
    <dbReference type="NCBI Taxonomy" id="1728934"/>
    <lineage>
        <taxon>Bacteria</taxon>
        <taxon>Bacillati</taxon>
        <taxon>Bacillota</taxon>
        <taxon>Clostridia</taxon>
        <taxon>Eubacteriales</taxon>
        <taxon>Clostridiaceae</taxon>
        <taxon>Clostridium</taxon>
    </lineage>
</organism>
<evidence type="ECO:0000313" key="3">
    <source>
        <dbReference type="Proteomes" id="UP001623592"/>
    </source>
</evidence>
<protein>
    <submittedName>
        <fullName evidence="2">Helix-turn-helix domain-containing protein</fullName>
    </submittedName>
</protein>
<reference evidence="2 3" key="1">
    <citation type="submission" date="2024-11" db="EMBL/GenBank/DDBJ databases">
        <authorList>
            <person name="Heng Y.C."/>
            <person name="Lim A.C.H."/>
            <person name="Lee J.K.Y."/>
            <person name="Kittelmann S."/>
        </authorList>
    </citation>
    <scope>NUCLEOTIDE SEQUENCE [LARGE SCALE GENOMIC DNA]</scope>
    <source>
        <strain evidence="2 3">WILCCON 0114</strain>
    </source>
</reference>
<accession>A0ABW8TDQ2</accession>
<gene>
    <name evidence="2" type="ORF">ACJDT4_08930</name>
</gene>
<dbReference type="Proteomes" id="UP001623592">
    <property type="component" value="Unassembled WGS sequence"/>
</dbReference>
<dbReference type="InterPro" id="IPR001387">
    <property type="entry name" value="Cro/C1-type_HTH"/>
</dbReference>
<dbReference type="CDD" id="cd00093">
    <property type="entry name" value="HTH_XRE"/>
    <property type="match status" value="1"/>
</dbReference>